<dbReference type="PANTHER" id="PTHR42970">
    <property type="entry name" value="PECTATE LYASE C-RELATED"/>
    <property type="match status" value="1"/>
</dbReference>
<evidence type="ECO:0000256" key="2">
    <source>
        <dbReference type="ARBA" id="ARBA00023180"/>
    </source>
</evidence>
<evidence type="ECO:0000313" key="5">
    <source>
        <dbReference type="Proteomes" id="UP001218579"/>
    </source>
</evidence>
<reference evidence="4 5" key="1">
    <citation type="submission" date="2023-01" db="EMBL/GenBank/DDBJ databases">
        <title>Novel species of the genus Asticcacaulis isolated from rivers.</title>
        <authorList>
            <person name="Lu H."/>
        </authorList>
    </citation>
    <scope>NUCLEOTIDE SEQUENCE [LARGE SCALE GENOMIC DNA]</scope>
    <source>
        <strain evidence="4 5">LKC15W</strain>
    </source>
</reference>
<evidence type="ECO:0000313" key="4">
    <source>
        <dbReference type="EMBL" id="MDC7675812.1"/>
    </source>
</evidence>
<dbReference type="RefSeq" id="WP_272744132.1">
    <property type="nucleotide sequence ID" value="NZ_JAQQKV010000001.1"/>
</dbReference>
<keyword evidence="5" id="KW-1185">Reference proteome</keyword>
<gene>
    <name evidence="4" type="ORF">PQU98_06710</name>
</gene>
<dbReference type="InterPro" id="IPR012334">
    <property type="entry name" value="Pectin_lyas_fold"/>
</dbReference>
<keyword evidence="1" id="KW-0479">Metal-binding</keyword>
<dbReference type="Gene3D" id="2.160.20.10">
    <property type="entry name" value="Single-stranded right-handed beta-helix, Pectin lyase-like"/>
    <property type="match status" value="1"/>
</dbReference>
<keyword evidence="3" id="KW-0732">Signal</keyword>
<evidence type="ECO:0000256" key="1">
    <source>
        <dbReference type="ARBA" id="ARBA00022723"/>
    </source>
</evidence>
<dbReference type="PANTHER" id="PTHR42970:SF1">
    <property type="entry name" value="PECTATE LYASE C-RELATED"/>
    <property type="match status" value="1"/>
</dbReference>
<sequence>MPNYLKSFLGAGCAALMLTGAAYAATAQVQPAKAFTEDHDLSQTSADVKGWAADTKGGQGGRIIRVTTLNATGPGSFAEAITADGPRIIVFEVGGVIDLKGATLRIAKPYVTIAGQTAPNPGITFVRGEFGIATHDVILQHVAIRPGANDKAPRSGGLDGLSTRSAYNVIIDHCSFSWATDENLSASGPRFEGATPDEWRKGTSNRVTLSHNIIAEGLANSVHEKGEHSKGTLIHDNAEKILIYGNLYNSNEERSPLIKGGAHVAIVNNLIHNPGGKAVHYNLIAHEWGDVPPQTGIITLIGNVYRAGPDTRKGVPLFALGGSGDVSLYLKDNIAADENGNKLPQTGRYTASGAQILTAKTPYLPAGISIIPAAKLENAIYVSAGMRPWARDKIDFKIISDVAEGRGKIVDNEAESSGYPDYKPTAAPFTEADWNLDDMSPKAGWASLYPKAAAR</sequence>
<protein>
    <submittedName>
        <fullName evidence="4">Pectate lyase</fullName>
    </submittedName>
</protein>
<dbReference type="InterPro" id="IPR011050">
    <property type="entry name" value="Pectin_lyase_fold/virulence"/>
</dbReference>
<dbReference type="Proteomes" id="UP001218579">
    <property type="component" value="Unassembled WGS sequence"/>
</dbReference>
<name>A0ABT5HHU1_9CAUL</name>
<keyword evidence="4" id="KW-0456">Lyase</keyword>
<accession>A0ABT5HHU1</accession>
<keyword evidence="2" id="KW-0325">Glycoprotein</keyword>
<dbReference type="InterPro" id="IPR052063">
    <property type="entry name" value="Polysaccharide_Lyase_1"/>
</dbReference>
<proteinExistence type="predicted"/>
<dbReference type="SUPFAM" id="SSF51126">
    <property type="entry name" value="Pectin lyase-like"/>
    <property type="match status" value="1"/>
</dbReference>
<feature type="signal peptide" evidence="3">
    <location>
        <begin position="1"/>
        <end position="24"/>
    </location>
</feature>
<comment type="caution">
    <text evidence="4">The sequence shown here is derived from an EMBL/GenBank/DDBJ whole genome shotgun (WGS) entry which is preliminary data.</text>
</comment>
<organism evidence="4 5">
    <name type="scientific">Asticcacaulis machinosus</name>
    <dbReference type="NCBI Taxonomy" id="2984211"/>
    <lineage>
        <taxon>Bacteria</taxon>
        <taxon>Pseudomonadati</taxon>
        <taxon>Pseudomonadota</taxon>
        <taxon>Alphaproteobacteria</taxon>
        <taxon>Caulobacterales</taxon>
        <taxon>Caulobacteraceae</taxon>
        <taxon>Asticcacaulis</taxon>
    </lineage>
</organism>
<feature type="chain" id="PRO_5047057904" evidence="3">
    <location>
        <begin position="25"/>
        <end position="455"/>
    </location>
</feature>
<dbReference type="GO" id="GO:0016829">
    <property type="term" value="F:lyase activity"/>
    <property type="evidence" value="ECO:0007669"/>
    <property type="project" value="UniProtKB-KW"/>
</dbReference>
<evidence type="ECO:0000256" key="3">
    <source>
        <dbReference type="SAM" id="SignalP"/>
    </source>
</evidence>
<dbReference type="EMBL" id="JAQQKV010000001">
    <property type="protein sequence ID" value="MDC7675812.1"/>
    <property type="molecule type" value="Genomic_DNA"/>
</dbReference>